<keyword evidence="2" id="KW-1185">Reference proteome</keyword>
<comment type="caution">
    <text evidence="1">The sequence shown here is derived from an EMBL/GenBank/DDBJ whole genome shotgun (WGS) entry which is preliminary data.</text>
</comment>
<proteinExistence type="predicted"/>
<evidence type="ECO:0000313" key="1">
    <source>
        <dbReference type="EMBL" id="TFF37967.1"/>
    </source>
</evidence>
<dbReference type="Proteomes" id="UP000297540">
    <property type="component" value="Unassembled WGS sequence"/>
</dbReference>
<reference evidence="1 2" key="1">
    <citation type="journal article" date="2017" name="Int. J. Syst. Evol. Microbiol.">
        <title>Mucilaginibacterpsychrotolerans sp. nov., isolated from peatlands.</title>
        <authorList>
            <person name="Deng Y."/>
            <person name="Shen L."/>
            <person name="Xu B."/>
            <person name="Liu Y."/>
            <person name="Gu Z."/>
            <person name="Liu H."/>
            <person name="Zhou Y."/>
        </authorList>
    </citation>
    <scope>NUCLEOTIDE SEQUENCE [LARGE SCALE GENOMIC DNA]</scope>
    <source>
        <strain evidence="1 2">NH7-4</strain>
    </source>
</reference>
<evidence type="ECO:0000313" key="2">
    <source>
        <dbReference type="Proteomes" id="UP000297540"/>
    </source>
</evidence>
<name>A0A4Y8SHF0_9SPHI</name>
<protein>
    <submittedName>
        <fullName evidence="1">Uncharacterized protein</fullName>
    </submittedName>
</protein>
<accession>A0A4Y8SHF0</accession>
<dbReference type="OrthoDB" id="799469at2"/>
<dbReference type="AlphaFoldDB" id="A0A4Y8SHF0"/>
<gene>
    <name evidence="1" type="ORF">E2R66_10295</name>
</gene>
<sequence>MGETFTTNFYAVTNKAQMKESGTMENLDADSVIFYHSIHAELNLLKKKPKLQTIHHILDYSKSLR</sequence>
<dbReference type="EMBL" id="SOZE01000008">
    <property type="protein sequence ID" value="TFF37967.1"/>
    <property type="molecule type" value="Genomic_DNA"/>
</dbReference>
<organism evidence="1 2">
    <name type="scientific">Mucilaginibacter psychrotolerans</name>
    <dbReference type="NCBI Taxonomy" id="1524096"/>
    <lineage>
        <taxon>Bacteria</taxon>
        <taxon>Pseudomonadati</taxon>
        <taxon>Bacteroidota</taxon>
        <taxon>Sphingobacteriia</taxon>
        <taxon>Sphingobacteriales</taxon>
        <taxon>Sphingobacteriaceae</taxon>
        <taxon>Mucilaginibacter</taxon>
    </lineage>
</organism>
<dbReference type="RefSeq" id="WP_133229170.1">
    <property type="nucleotide sequence ID" value="NZ_SOZE01000008.1"/>
</dbReference>